<dbReference type="AlphaFoldDB" id="A0A839QSQ4"/>
<reference evidence="3 4" key="1">
    <citation type="submission" date="2020-08" db="EMBL/GenBank/DDBJ databases">
        <title>Sequencing the genomes of 1000 actinobacteria strains.</title>
        <authorList>
            <person name="Klenk H.-P."/>
        </authorList>
    </citation>
    <scope>NUCLEOTIDE SEQUENCE [LARGE SCALE GENOMIC DNA]</scope>
    <source>
        <strain evidence="3 4">DSM 23040</strain>
    </source>
</reference>
<dbReference type="RefSeq" id="WP_183375862.1">
    <property type="nucleotide sequence ID" value="NZ_CBCSFZ010000001.1"/>
</dbReference>
<feature type="domain" description="Activator of Hsp90 ATPase homologue 1/2-like C-terminal" evidence="2">
    <location>
        <begin position="45"/>
        <end position="165"/>
    </location>
</feature>
<dbReference type="InterPro" id="IPR023393">
    <property type="entry name" value="START-like_dom_sf"/>
</dbReference>
<comment type="caution">
    <text evidence="3">The sequence shown here is derived from an EMBL/GenBank/DDBJ whole genome shotgun (WGS) entry which is preliminary data.</text>
</comment>
<sequence length="242" mass="26228">MPSNELLNALDHVDDAARTVSIEPAPATSRAAHRAAVLLETTIHAPAGAVWDAISTFQQLNRWFGRVLPSEGTAGGYVIPGSAWGAVLARIPEQHLRMSWNFDDRTSIVDLDLTPPFDDSHGRGACDLSLSHSSELSDEDWQSFGVIGVGVAWDLTLLRLKQYLQQGIVEIEKGAFSRPAESVRAELDAWTQSREAHEFMRSCAARWATATLTAGTPAPVVDAQLRGCEEALFGHLEDPSGS</sequence>
<keyword evidence="4" id="KW-1185">Reference proteome</keyword>
<gene>
    <name evidence="3" type="ORF">FHX50_001355</name>
</gene>
<dbReference type="Pfam" id="PF08327">
    <property type="entry name" value="AHSA1"/>
    <property type="match status" value="1"/>
</dbReference>
<dbReference type="Gene3D" id="3.30.530.20">
    <property type="match status" value="1"/>
</dbReference>
<evidence type="ECO:0000259" key="2">
    <source>
        <dbReference type="Pfam" id="PF08327"/>
    </source>
</evidence>
<accession>A0A839QSQ4</accession>
<dbReference type="EMBL" id="JACHWP010000002">
    <property type="protein sequence ID" value="MBB3023072.1"/>
    <property type="molecule type" value="Genomic_DNA"/>
</dbReference>
<comment type="similarity">
    <text evidence="1">Belongs to the AHA1 family.</text>
</comment>
<dbReference type="Proteomes" id="UP000568050">
    <property type="component" value="Unassembled WGS sequence"/>
</dbReference>
<proteinExistence type="inferred from homology"/>
<evidence type="ECO:0000313" key="4">
    <source>
        <dbReference type="Proteomes" id="UP000568050"/>
    </source>
</evidence>
<evidence type="ECO:0000313" key="3">
    <source>
        <dbReference type="EMBL" id="MBB3023072.1"/>
    </source>
</evidence>
<name>A0A839QSQ4_9MICO</name>
<dbReference type="SUPFAM" id="SSF55961">
    <property type="entry name" value="Bet v1-like"/>
    <property type="match status" value="1"/>
</dbReference>
<dbReference type="InterPro" id="IPR013538">
    <property type="entry name" value="ASHA1/2-like_C"/>
</dbReference>
<protein>
    <submittedName>
        <fullName evidence="3">Uncharacterized protein YndB with AHSA1/START domain</fullName>
    </submittedName>
</protein>
<evidence type="ECO:0000256" key="1">
    <source>
        <dbReference type="ARBA" id="ARBA00006817"/>
    </source>
</evidence>
<organism evidence="3 4">
    <name type="scientific">Helcobacillus massiliensis</name>
    <dbReference type="NCBI Taxonomy" id="521392"/>
    <lineage>
        <taxon>Bacteria</taxon>
        <taxon>Bacillati</taxon>
        <taxon>Actinomycetota</taxon>
        <taxon>Actinomycetes</taxon>
        <taxon>Micrococcales</taxon>
        <taxon>Dermabacteraceae</taxon>
        <taxon>Helcobacillus</taxon>
    </lineage>
</organism>